<organism evidence="1 2">
    <name type="scientific">Gomphillus americanus</name>
    <dbReference type="NCBI Taxonomy" id="1940652"/>
    <lineage>
        <taxon>Eukaryota</taxon>
        <taxon>Fungi</taxon>
        <taxon>Dikarya</taxon>
        <taxon>Ascomycota</taxon>
        <taxon>Pezizomycotina</taxon>
        <taxon>Lecanoromycetes</taxon>
        <taxon>OSLEUM clade</taxon>
        <taxon>Ostropomycetidae</taxon>
        <taxon>Ostropales</taxon>
        <taxon>Graphidaceae</taxon>
        <taxon>Gomphilloideae</taxon>
        <taxon>Gomphillus</taxon>
    </lineage>
</organism>
<name>A0A8H3EIQ7_9LECA</name>
<dbReference type="AlphaFoldDB" id="A0A8H3EIQ7"/>
<accession>A0A8H3EIQ7</accession>
<reference evidence="1" key="1">
    <citation type="submission" date="2021-03" db="EMBL/GenBank/DDBJ databases">
        <authorList>
            <person name="Tagirdzhanova G."/>
        </authorList>
    </citation>
    <scope>NUCLEOTIDE SEQUENCE</scope>
</reference>
<dbReference type="Proteomes" id="UP000664169">
    <property type="component" value="Unassembled WGS sequence"/>
</dbReference>
<dbReference type="EMBL" id="CAJPDQ010000004">
    <property type="protein sequence ID" value="CAF9907901.1"/>
    <property type="molecule type" value="Genomic_DNA"/>
</dbReference>
<proteinExistence type="predicted"/>
<evidence type="ECO:0000313" key="1">
    <source>
        <dbReference type="EMBL" id="CAF9907901.1"/>
    </source>
</evidence>
<protein>
    <submittedName>
        <fullName evidence="1">Uncharacterized protein</fullName>
    </submittedName>
</protein>
<sequence>MVISAYNSIIKEVDDDAVRVTQDAASPPKLTRIESRQDSDQAWKNIRRKGQLYRLSTEEEASFNEIRSQLKEYSDTEL</sequence>
<comment type="caution">
    <text evidence="1">The sequence shown here is derived from an EMBL/GenBank/DDBJ whole genome shotgun (WGS) entry which is preliminary data.</text>
</comment>
<keyword evidence="2" id="KW-1185">Reference proteome</keyword>
<evidence type="ECO:0000313" key="2">
    <source>
        <dbReference type="Proteomes" id="UP000664169"/>
    </source>
</evidence>
<gene>
    <name evidence="1" type="ORF">GOMPHAMPRED_006015</name>
</gene>